<proteinExistence type="predicted"/>
<dbReference type="InterPro" id="IPR007711">
    <property type="entry name" value="HigB-1"/>
</dbReference>
<dbReference type="SUPFAM" id="SSF143011">
    <property type="entry name" value="RelE-like"/>
    <property type="match status" value="1"/>
</dbReference>
<dbReference type="AlphaFoldDB" id="A0A022PJ22"/>
<dbReference type="PATRIC" id="fig|1393736.3.peg.1825"/>
<keyword evidence="2" id="KW-1185">Reference proteome</keyword>
<dbReference type="RefSeq" id="WP_036778064.1">
    <property type="nucleotide sequence ID" value="NZ_CAWLTM010000094.1"/>
</dbReference>
<dbReference type="InterPro" id="IPR035093">
    <property type="entry name" value="RelE/ParE_toxin_dom_sf"/>
</dbReference>
<sequence>MIKSFKHKGLKKFFETGSTAGINAMQAPKIATRLEVLNRAVKIEDVDIPGFFLHPLTGNRNGVWSITVTGNWRITFELYDGDVYIVNYEDYH</sequence>
<name>A0A022PJ22_9GAMM</name>
<reference evidence="1 2" key="1">
    <citation type="submission" date="2014-03" db="EMBL/GenBank/DDBJ databases">
        <title>Draft Genome of Photorhabdus luminescens BA1, an Egyptian Isolate.</title>
        <authorList>
            <person name="Ghazal S."/>
            <person name="Hurst S.G.IV."/>
            <person name="Morris K."/>
            <person name="Thomas K."/>
            <person name="Tisa L.S."/>
        </authorList>
    </citation>
    <scope>NUCLEOTIDE SEQUENCE [LARGE SCALE GENOMIC DNA]</scope>
    <source>
        <strain evidence="1 2">BA1</strain>
    </source>
</reference>
<comment type="caution">
    <text evidence="1">The sequence shown here is derived from an EMBL/GenBank/DDBJ whole genome shotgun (WGS) entry which is preliminary data.</text>
</comment>
<dbReference type="PANTHER" id="PTHR40266:SF2">
    <property type="entry name" value="TOXIN HIGB-1"/>
    <property type="match status" value="1"/>
</dbReference>
<organism evidence="1 2">
    <name type="scientific">Photorhabdus aegyptia</name>
    <dbReference type="NCBI Taxonomy" id="2805098"/>
    <lineage>
        <taxon>Bacteria</taxon>
        <taxon>Pseudomonadati</taxon>
        <taxon>Pseudomonadota</taxon>
        <taxon>Gammaproteobacteria</taxon>
        <taxon>Enterobacterales</taxon>
        <taxon>Morganellaceae</taxon>
        <taxon>Photorhabdus</taxon>
    </lineage>
</organism>
<dbReference type="Pfam" id="PF05015">
    <property type="entry name" value="HigB-like_toxin"/>
    <property type="match status" value="1"/>
</dbReference>
<accession>A0A022PJ22</accession>
<protein>
    <submittedName>
        <fullName evidence="1">Plasmid maintenance system killer protein</fullName>
    </submittedName>
</protein>
<dbReference type="Proteomes" id="UP000023464">
    <property type="component" value="Unassembled WGS sequence"/>
</dbReference>
<dbReference type="Gene3D" id="3.30.2310.20">
    <property type="entry name" value="RelE-like"/>
    <property type="match status" value="1"/>
</dbReference>
<dbReference type="PANTHER" id="PTHR40266">
    <property type="entry name" value="TOXIN HIGB-1"/>
    <property type="match status" value="1"/>
</dbReference>
<evidence type="ECO:0000313" key="2">
    <source>
        <dbReference type="Proteomes" id="UP000023464"/>
    </source>
</evidence>
<dbReference type="EMBL" id="JFGV01000021">
    <property type="protein sequence ID" value="EYU15671.1"/>
    <property type="molecule type" value="Genomic_DNA"/>
</dbReference>
<evidence type="ECO:0000313" key="1">
    <source>
        <dbReference type="EMBL" id="EYU15671.1"/>
    </source>
</evidence>
<gene>
    <name evidence="1" type="ORF">BA1DRAFT_01803</name>
</gene>